<name>A0A0A9GL70_ARUDO</name>
<dbReference type="AlphaFoldDB" id="A0A0A9GL70"/>
<evidence type="ECO:0000313" key="2">
    <source>
        <dbReference type="EMBL" id="JAE25227.1"/>
    </source>
</evidence>
<proteinExistence type="predicted"/>
<dbReference type="EMBL" id="GBRH01172669">
    <property type="protein sequence ID" value="JAE25227.1"/>
    <property type="molecule type" value="Transcribed_RNA"/>
</dbReference>
<feature type="transmembrane region" description="Helical" evidence="1">
    <location>
        <begin position="15"/>
        <end position="40"/>
    </location>
</feature>
<protein>
    <submittedName>
        <fullName evidence="2">Uncharacterized protein</fullName>
    </submittedName>
</protein>
<reference evidence="2" key="1">
    <citation type="submission" date="2014-09" db="EMBL/GenBank/DDBJ databases">
        <authorList>
            <person name="Magalhaes I.L.F."/>
            <person name="Oliveira U."/>
            <person name="Santos F.R."/>
            <person name="Vidigal T.H.D.A."/>
            <person name="Brescovit A.D."/>
            <person name="Santos A.J."/>
        </authorList>
    </citation>
    <scope>NUCLEOTIDE SEQUENCE</scope>
    <source>
        <tissue evidence="2">Shoot tissue taken approximately 20 cm above the soil surface</tissue>
    </source>
</reference>
<accession>A0A0A9GL70</accession>
<sequence>MLAQTVVELRPHAILFRWCIFVSQQLVLFIYVWTNVFFLFGIRQEIQKCW</sequence>
<keyword evidence="1" id="KW-1133">Transmembrane helix</keyword>
<reference evidence="2" key="2">
    <citation type="journal article" date="2015" name="Data Brief">
        <title>Shoot transcriptome of the giant reed, Arundo donax.</title>
        <authorList>
            <person name="Barrero R.A."/>
            <person name="Guerrero F.D."/>
            <person name="Moolhuijzen P."/>
            <person name="Goolsby J.A."/>
            <person name="Tidwell J."/>
            <person name="Bellgard S.E."/>
            <person name="Bellgard M.I."/>
        </authorList>
    </citation>
    <scope>NUCLEOTIDE SEQUENCE</scope>
    <source>
        <tissue evidence="2">Shoot tissue taken approximately 20 cm above the soil surface</tissue>
    </source>
</reference>
<evidence type="ECO:0000256" key="1">
    <source>
        <dbReference type="SAM" id="Phobius"/>
    </source>
</evidence>
<organism evidence="2">
    <name type="scientific">Arundo donax</name>
    <name type="common">Giant reed</name>
    <name type="synonym">Donax arundinaceus</name>
    <dbReference type="NCBI Taxonomy" id="35708"/>
    <lineage>
        <taxon>Eukaryota</taxon>
        <taxon>Viridiplantae</taxon>
        <taxon>Streptophyta</taxon>
        <taxon>Embryophyta</taxon>
        <taxon>Tracheophyta</taxon>
        <taxon>Spermatophyta</taxon>
        <taxon>Magnoliopsida</taxon>
        <taxon>Liliopsida</taxon>
        <taxon>Poales</taxon>
        <taxon>Poaceae</taxon>
        <taxon>PACMAD clade</taxon>
        <taxon>Arundinoideae</taxon>
        <taxon>Arundineae</taxon>
        <taxon>Arundo</taxon>
    </lineage>
</organism>
<keyword evidence="1" id="KW-0812">Transmembrane</keyword>
<keyword evidence="1" id="KW-0472">Membrane</keyword>